<sequence length="68" mass="7853">MNLKRLQDKIVEQNLTQDYIAQELGINKSTLYRKVKRGTNGFTIGEVGQIKSILELSTEETMDIFFED</sequence>
<dbReference type="RefSeq" id="WP_125576425.1">
    <property type="nucleotide sequence ID" value="NZ_JBHTOF010000022.1"/>
</dbReference>
<comment type="caution">
    <text evidence="1">The sequence shown here is derived from an EMBL/GenBank/DDBJ whole genome shotgun (WGS) entry which is preliminary data.</text>
</comment>
<dbReference type="EMBL" id="JBHTOF010000022">
    <property type="protein sequence ID" value="MFD1464988.1"/>
    <property type="molecule type" value="Genomic_DNA"/>
</dbReference>
<protein>
    <submittedName>
        <fullName evidence="1">XRE family transcriptional regulator</fullName>
    </submittedName>
</protein>
<evidence type="ECO:0000313" key="1">
    <source>
        <dbReference type="EMBL" id="MFD1464988.1"/>
    </source>
</evidence>
<gene>
    <name evidence="1" type="ORF">ACFQ4L_02640</name>
</gene>
<dbReference type="SUPFAM" id="SSF47413">
    <property type="entry name" value="lambda repressor-like DNA-binding domains"/>
    <property type="match status" value="1"/>
</dbReference>
<keyword evidence="2" id="KW-1185">Reference proteome</keyword>
<dbReference type="InterPro" id="IPR010982">
    <property type="entry name" value="Lambda_DNA-bd_dom_sf"/>
</dbReference>
<dbReference type="InterPro" id="IPR001387">
    <property type="entry name" value="Cro/C1-type_HTH"/>
</dbReference>
<dbReference type="Proteomes" id="UP001597244">
    <property type="component" value="Unassembled WGS sequence"/>
</dbReference>
<accession>A0ABW4DMH6</accession>
<name>A0ABW4DMH6_9LACO</name>
<reference evidence="2" key="1">
    <citation type="journal article" date="2019" name="Int. J. Syst. Evol. Microbiol.">
        <title>The Global Catalogue of Microorganisms (GCM) 10K type strain sequencing project: providing services to taxonomists for standard genome sequencing and annotation.</title>
        <authorList>
            <consortium name="The Broad Institute Genomics Platform"/>
            <consortium name="The Broad Institute Genome Sequencing Center for Infectious Disease"/>
            <person name="Wu L."/>
            <person name="Ma J."/>
        </authorList>
    </citation>
    <scope>NUCLEOTIDE SEQUENCE [LARGE SCALE GENOMIC DNA]</scope>
    <source>
        <strain evidence="2">CCM 8951</strain>
    </source>
</reference>
<evidence type="ECO:0000313" key="2">
    <source>
        <dbReference type="Proteomes" id="UP001597244"/>
    </source>
</evidence>
<dbReference type="CDD" id="cd00093">
    <property type="entry name" value="HTH_XRE"/>
    <property type="match status" value="1"/>
</dbReference>
<organism evidence="1 2">
    <name type="scientific">Lapidilactobacillus mulanensis</name>
    <dbReference type="NCBI Taxonomy" id="2485999"/>
    <lineage>
        <taxon>Bacteria</taxon>
        <taxon>Bacillati</taxon>
        <taxon>Bacillota</taxon>
        <taxon>Bacilli</taxon>
        <taxon>Lactobacillales</taxon>
        <taxon>Lactobacillaceae</taxon>
        <taxon>Lapidilactobacillus</taxon>
    </lineage>
</organism>
<proteinExistence type="predicted"/>
<dbReference type="Gene3D" id="1.10.260.40">
    <property type="entry name" value="lambda repressor-like DNA-binding domains"/>
    <property type="match status" value="1"/>
</dbReference>